<evidence type="ECO:0000313" key="5">
    <source>
        <dbReference type="Proteomes" id="UP000829455"/>
    </source>
</evidence>
<evidence type="ECO:0000313" key="4">
    <source>
        <dbReference type="Proteomes" id="UP000004982"/>
    </source>
</evidence>
<evidence type="ECO:0000313" key="3">
    <source>
        <dbReference type="EMBL" id="UNV84870.1"/>
    </source>
</evidence>
<organism evidence="2 4">
    <name type="scientific">Neisseria macacae ATCC 33926</name>
    <dbReference type="NCBI Taxonomy" id="997348"/>
    <lineage>
        <taxon>Bacteria</taxon>
        <taxon>Pseudomonadati</taxon>
        <taxon>Pseudomonadota</taxon>
        <taxon>Betaproteobacteria</taxon>
        <taxon>Neisseriales</taxon>
        <taxon>Neisseriaceae</taxon>
        <taxon>Neisseria</taxon>
    </lineage>
</organism>
<dbReference type="RefSeq" id="WP_003775866.1">
    <property type="nucleotide sequence ID" value="NZ_CP094241.1"/>
</dbReference>
<protein>
    <submittedName>
        <fullName evidence="2">Bacterial SH3 domain protein</fullName>
    </submittedName>
    <submittedName>
        <fullName evidence="3">SH3 domain-containing protein</fullName>
    </submittedName>
</protein>
<evidence type="ECO:0000259" key="1">
    <source>
        <dbReference type="Pfam" id="PF08239"/>
    </source>
</evidence>
<reference evidence="2 4" key="1">
    <citation type="submission" date="2011-05" db="EMBL/GenBank/DDBJ databases">
        <authorList>
            <person name="Muzny D."/>
            <person name="Qin X."/>
            <person name="Deng J."/>
            <person name="Jiang H."/>
            <person name="Liu Y."/>
            <person name="Qu J."/>
            <person name="Song X.-Z."/>
            <person name="Zhang L."/>
            <person name="Thornton R."/>
            <person name="Coyle M."/>
            <person name="Francisco L."/>
            <person name="Jackson L."/>
            <person name="Javaid M."/>
            <person name="Korchina V."/>
            <person name="Kovar C."/>
            <person name="Mata R."/>
            <person name="Mathew T."/>
            <person name="Ngo R."/>
            <person name="Nguyen L."/>
            <person name="Nguyen N."/>
            <person name="Okwuonu G."/>
            <person name="Ongeri F."/>
            <person name="Pham C."/>
            <person name="Simmons D."/>
            <person name="Wilczek-Boney K."/>
            <person name="Hale W."/>
            <person name="Jakkamsetti A."/>
            <person name="Pham P."/>
            <person name="Ruth R."/>
            <person name="San Lucas F."/>
            <person name="Warren J."/>
            <person name="Zhang J."/>
            <person name="Zhao Z."/>
            <person name="Zhou C."/>
            <person name="Zhu D."/>
            <person name="Lee S."/>
            <person name="Bess C."/>
            <person name="Blankenburg K."/>
            <person name="Forbes L."/>
            <person name="Fu Q."/>
            <person name="Gubbala S."/>
            <person name="Hirani K."/>
            <person name="Jayaseelan J.C."/>
            <person name="Lara F."/>
            <person name="Munidasa M."/>
            <person name="Palculict T."/>
            <person name="Patil S."/>
            <person name="Pu L.-L."/>
            <person name="Saada N."/>
            <person name="Tang L."/>
            <person name="Weissenberger G."/>
            <person name="Zhu Y."/>
            <person name="Hemphill L."/>
            <person name="Shang Y."/>
            <person name="Youmans B."/>
            <person name="Ayvaz T."/>
            <person name="Ross M."/>
            <person name="Santibanez J."/>
            <person name="Aqrawi P."/>
            <person name="Gross S."/>
            <person name="Joshi V."/>
            <person name="Fowler G."/>
            <person name="Nazareth L."/>
            <person name="Reid J."/>
            <person name="Worley K."/>
            <person name="Petrosino J."/>
            <person name="Highlander S."/>
            <person name="Gibbs R."/>
        </authorList>
    </citation>
    <scope>NUCLEOTIDE SEQUENCE [LARGE SCALE GENOMIC DNA]</scope>
    <source>
        <strain evidence="2 4">ATCC 33926</strain>
    </source>
</reference>
<evidence type="ECO:0000313" key="2">
    <source>
        <dbReference type="EMBL" id="EGQ78604.1"/>
    </source>
</evidence>
<dbReference type="Pfam" id="PF08239">
    <property type="entry name" value="SH3_3"/>
    <property type="match status" value="1"/>
</dbReference>
<dbReference type="InterPro" id="IPR003646">
    <property type="entry name" value="SH3-like_bac-type"/>
</dbReference>
<dbReference type="EMBL" id="CP094241">
    <property type="protein sequence ID" value="UNV84870.1"/>
    <property type="molecule type" value="Genomic_DNA"/>
</dbReference>
<feature type="domain" description="SH3b" evidence="1">
    <location>
        <begin position="165"/>
        <end position="214"/>
    </location>
</feature>
<name>A0AA36UNJ8_9NEIS</name>
<dbReference type="Proteomes" id="UP000829455">
    <property type="component" value="Chromosome"/>
</dbReference>
<gene>
    <name evidence="2" type="ORF">HMPREF9418_0045</name>
    <name evidence="3" type="ORF">MON40_12850</name>
</gene>
<dbReference type="Proteomes" id="UP000004982">
    <property type="component" value="Unassembled WGS sequence"/>
</dbReference>
<proteinExistence type="predicted"/>
<dbReference type="EMBL" id="AFQE01000001">
    <property type="protein sequence ID" value="EGQ78604.1"/>
    <property type="molecule type" value="Genomic_DNA"/>
</dbReference>
<dbReference type="Gene3D" id="2.30.30.40">
    <property type="entry name" value="SH3 Domains"/>
    <property type="match status" value="1"/>
</dbReference>
<accession>A0AA36UNJ8</accession>
<reference evidence="3 5" key="2">
    <citation type="submission" date="2022-03" db="EMBL/GenBank/DDBJ databases">
        <title>Genome sequencing of Neisseria macacae.</title>
        <authorList>
            <person name="Baek M.-G."/>
        </authorList>
    </citation>
    <scope>NUCLEOTIDE SEQUENCE [LARGE SCALE GENOMIC DNA]</scope>
    <source>
        <strain evidence="3 5">ATCC 33926</strain>
    </source>
</reference>
<sequence>MALKNKQFLYFIFVGVILSVFQLTFAQGVPQKGMLWVYWGKSLDGNARNQRILYFDFIPEDTKISNQNRISLNLSKSQQTAVLKELVLPPNFYVYQEDSVKQPAQITMGKVGTEVICDGKYYSAKLIKFEKIPKTTAKQIPDSGCIYSLIMNNDFIVKSTDSHKVNLRSQPDAHADIIKRLDDNAIVEKLKTVRKDWYLVQLKDTTTQGYVHKSQLERVD</sequence>
<keyword evidence="5" id="KW-1185">Reference proteome</keyword>
<dbReference type="AlphaFoldDB" id="A0AA36UNJ8"/>